<evidence type="ECO:0000313" key="2">
    <source>
        <dbReference type="Proteomes" id="UP001441944"/>
    </source>
</evidence>
<organism evidence="1 2">
    <name type="scientific">Pseudophaeobacter arcticus</name>
    <dbReference type="NCBI Taxonomy" id="385492"/>
    <lineage>
        <taxon>Bacteria</taxon>
        <taxon>Pseudomonadati</taxon>
        <taxon>Pseudomonadota</taxon>
        <taxon>Alphaproteobacteria</taxon>
        <taxon>Rhodobacterales</taxon>
        <taxon>Paracoccaceae</taxon>
        <taxon>Pseudophaeobacter</taxon>
    </lineage>
</organism>
<evidence type="ECO:0000313" key="1">
    <source>
        <dbReference type="EMBL" id="GAA6197574.1"/>
    </source>
</evidence>
<name>A0ABQ0ANZ8_9RHOB</name>
<accession>A0ABQ0ANZ8</accession>
<dbReference type="Gene3D" id="3.40.50.720">
    <property type="entry name" value="NAD(P)-binding Rossmann-like Domain"/>
    <property type="match status" value="1"/>
</dbReference>
<dbReference type="RefSeq" id="WP_353401241.1">
    <property type="nucleotide sequence ID" value="NZ_BAABWU010000013.1"/>
</dbReference>
<dbReference type="EMBL" id="BAABWU010000013">
    <property type="protein sequence ID" value="GAA6197574.1"/>
    <property type="molecule type" value="Genomic_DNA"/>
</dbReference>
<reference evidence="1 2" key="1">
    <citation type="submission" date="2024-04" db="EMBL/GenBank/DDBJ databases">
        <title>Draft genome sequence of Pseudophaeobacter arcticus NBRC 116598.</title>
        <authorList>
            <person name="Miyakawa T."/>
            <person name="Kusuya Y."/>
            <person name="Miura T."/>
        </authorList>
    </citation>
    <scope>NUCLEOTIDE SEQUENCE [LARGE SCALE GENOMIC DNA]</scope>
    <source>
        <strain evidence="1 2">SU-CL00105</strain>
    </source>
</reference>
<gene>
    <name evidence="1" type="ORF">NBRC116598_30180</name>
</gene>
<dbReference type="SUPFAM" id="SSF51735">
    <property type="entry name" value="NAD(P)-binding Rossmann-fold domains"/>
    <property type="match status" value="1"/>
</dbReference>
<sequence>MTQTALILGASGRFGRAAAAAFERAGWQVKRFQRGAETLSQVAVGVDVIVNSWNPAYPDWAKQVPSLHRQVIRAAEMSGATVILPGNVYVFGPQTPFPWSEQSPHAAQNPLGRIRVEMEAAYRASKARVIVLRSGDYLDTAASGNWFDAMITAKLGKGKFIYPGRADIPHAWGYLPDKARAAVGLAEKRADLPRFVDVPFAGYTLTGHELLAAINAHLHQPAKLSQMSWLPLQLARPFWPLGRCLLEMRYLWDTPHSLSGDLLQQLLPDFQVTPVAEALPHCLPKALLAPQTGRGLKAEGSGGLAA</sequence>
<protein>
    <submittedName>
        <fullName evidence="1">NAD(P)H-binding protein</fullName>
    </submittedName>
</protein>
<proteinExistence type="predicted"/>
<comment type="caution">
    <text evidence="1">The sequence shown here is derived from an EMBL/GenBank/DDBJ whole genome shotgun (WGS) entry which is preliminary data.</text>
</comment>
<dbReference type="InterPro" id="IPR036291">
    <property type="entry name" value="NAD(P)-bd_dom_sf"/>
</dbReference>
<dbReference type="Proteomes" id="UP001441944">
    <property type="component" value="Unassembled WGS sequence"/>
</dbReference>
<keyword evidence="2" id="KW-1185">Reference proteome</keyword>